<dbReference type="PANTHER" id="PTHR47505">
    <property type="entry name" value="DNA UTILIZATION PROTEIN YHGH"/>
    <property type="match status" value="1"/>
</dbReference>
<dbReference type="InterPro" id="IPR000836">
    <property type="entry name" value="PRTase_dom"/>
</dbReference>
<comment type="caution">
    <text evidence="3">The sequence shown here is derived from an EMBL/GenBank/DDBJ whole genome shotgun (WGS) entry which is preliminary data.</text>
</comment>
<reference evidence="3 4" key="1">
    <citation type="submission" date="2023-06" db="EMBL/GenBank/DDBJ databases">
        <title>Identification and characterization of antibiotic-resistant Gram-negative bacteria.</title>
        <authorList>
            <person name="Cho G.-S."/>
            <person name="Lee J."/>
            <person name="Tai E."/>
            <person name="Jeong S."/>
            <person name="Kim I."/>
            <person name="Kim B.-E."/>
            <person name="Jeong M.-I."/>
            <person name="Oh K.-K."/>
            <person name="Franz C.M.A.P."/>
        </authorList>
    </citation>
    <scope>NUCLEOTIDE SEQUENCE [LARGE SCALE GENOMIC DNA]</scope>
    <source>
        <strain evidence="3 4">V106_12</strain>
    </source>
</reference>
<dbReference type="Gene3D" id="3.40.50.2020">
    <property type="match status" value="1"/>
</dbReference>
<accession>A0AAP4FTG1</accession>
<dbReference type="Pfam" id="PF00156">
    <property type="entry name" value="Pribosyltran"/>
    <property type="match status" value="1"/>
</dbReference>
<sequence length="227" mass="25576">MLSVPGLCWLCRMPLRMSHWGICSVCTRAFACRSPCCPQCGLPAMSVDLPCGRCLQKPPPWSALVAVDNYVRPLSGLIHKLKFSRQCQLAVPLARLLVLAVLQARRTRDLPAVDLLIGVPLHRRRHWRRGYNQSDLLCRPLAHWLHCSWQPEALKRIRTTAVQHQLSARSRKRNLKNAFRLELAVKGRHIAIVDDVVTTGSTVAELSRLLLQSGAATVQVWCLCRTL</sequence>
<evidence type="ECO:0000259" key="2">
    <source>
        <dbReference type="Pfam" id="PF00156"/>
    </source>
</evidence>
<evidence type="ECO:0000256" key="1">
    <source>
        <dbReference type="ARBA" id="ARBA00008007"/>
    </source>
</evidence>
<feature type="domain" description="Phosphoribosyltransferase" evidence="2">
    <location>
        <begin position="170"/>
        <end position="225"/>
    </location>
</feature>
<evidence type="ECO:0000313" key="4">
    <source>
        <dbReference type="Proteomes" id="UP001223214"/>
    </source>
</evidence>
<dbReference type="PANTHER" id="PTHR47505:SF1">
    <property type="entry name" value="DNA UTILIZATION PROTEIN YHGH"/>
    <property type="match status" value="1"/>
</dbReference>
<evidence type="ECO:0000313" key="3">
    <source>
        <dbReference type="EMBL" id="MDK9363891.1"/>
    </source>
</evidence>
<protein>
    <submittedName>
        <fullName evidence="3">DNA utilization protein GntX</fullName>
    </submittedName>
</protein>
<organism evidence="3 4">
    <name type="scientific">Lelliottia wanjuensis</name>
    <dbReference type="NCBI Taxonomy" id="3050585"/>
    <lineage>
        <taxon>Bacteria</taxon>
        <taxon>Pseudomonadati</taxon>
        <taxon>Pseudomonadota</taxon>
        <taxon>Gammaproteobacteria</taxon>
        <taxon>Enterobacterales</taxon>
        <taxon>Enterobacteriaceae</taxon>
        <taxon>Lelliottia</taxon>
    </lineage>
</organism>
<keyword evidence="4" id="KW-1185">Reference proteome</keyword>
<gene>
    <name evidence="3" type="primary">gntX</name>
    <name evidence="3" type="ORF">QQF32_11845</name>
</gene>
<dbReference type="CDD" id="cd06223">
    <property type="entry name" value="PRTases_typeI"/>
    <property type="match status" value="1"/>
</dbReference>
<dbReference type="Proteomes" id="UP001223214">
    <property type="component" value="Unassembled WGS sequence"/>
</dbReference>
<comment type="similarity">
    <text evidence="1">Belongs to the ComF/GntX family.</text>
</comment>
<dbReference type="NCBIfam" id="NF008616">
    <property type="entry name" value="PRK11595.1"/>
    <property type="match status" value="1"/>
</dbReference>
<dbReference type="RefSeq" id="WP_285148692.1">
    <property type="nucleotide sequence ID" value="NZ_JASSOM010000053.1"/>
</dbReference>
<dbReference type="InterPro" id="IPR051910">
    <property type="entry name" value="ComF/GntX_DNA_util-trans"/>
</dbReference>
<dbReference type="InterPro" id="IPR029057">
    <property type="entry name" value="PRTase-like"/>
</dbReference>
<dbReference type="EMBL" id="JASSOM010000053">
    <property type="protein sequence ID" value="MDK9363891.1"/>
    <property type="molecule type" value="Genomic_DNA"/>
</dbReference>
<name>A0AAP4FTG1_9ENTR</name>
<proteinExistence type="inferred from homology"/>
<dbReference type="AlphaFoldDB" id="A0AAP4FTG1"/>
<dbReference type="SUPFAM" id="SSF53271">
    <property type="entry name" value="PRTase-like"/>
    <property type="match status" value="1"/>
</dbReference>